<dbReference type="EMBL" id="CM055097">
    <property type="protein sequence ID" value="KAJ7554411.1"/>
    <property type="molecule type" value="Genomic_DNA"/>
</dbReference>
<proteinExistence type="predicted"/>
<protein>
    <submittedName>
        <fullName evidence="1">Uncharacterized protein</fullName>
    </submittedName>
</protein>
<comment type="caution">
    <text evidence="1">The sequence shown here is derived from an EMBL/GenBank/DDBJ whole genome shotgun (WGS) entry which is preliminary data.</text>
</comment>
<evidence type="ECO:0000313" key="2">
    <source>
        <dbReference type="Proteomes" id="UP001162992"/>
    </source>
</evidence>
<gene>
    <name evidence="1" type="ORF">O6H91_06G139000</name>
</gene>
<sequence>MACEQVQAQAPHVVFLAFPTQGHIIPAIQFSNTLASEGFIVTFMCAEQRIAKIRKSQGAELNPSIRLIGLPDNVPLGELRIDEGADSFLLSLRIADNMAPAFEQTVNGLIKDSKESHVPPPLCIISDFFVSWSQDIANKFQIPRYVFYTSPASHLTLVLYLPRLLEQGIVPVAPDARGIVIPGRPPLDGSEMPWDWQQSSPKEVNEFSFRNQLRLHESSGILINTFYELEGEAIDALRTEAINPNKVPIYPLGPILPSWFLKGEPINDEAFPDQTGNECMQWLDAQAPSSVLYVSFGSVAIPTIRQIQEIARGLDASQQAFLWILRLPPSATEATDLPEGFLSRTHSRGLIISTWAPQLLILSHPSTGGFMSHCGWNSILESICSGVPILALPQFAEQFLNSRLVAEQLRVGLKLQRGTDDVAESDEIEIAVRELIQGEEGRAMKKRARALKEEAARVVAEGGSSHTTLNAFVQAATTTHAQT</sequence>
<evidence type="ECO:0000313" key="1">
    <source>
        <dbReference type="EMBL" id="KAJ7554411.1"/>
    </source>
</evidence>
<reference evidence="2" key="1">
    <citation type="journal article" date="2024" name="Proc. Natl. Acad. Sci. U.S.A.">
        <title>Extraordinary preservation of gene collinearity over three hundred million years revealed in homosporous lycophytes.</title>
        <authorList>
            <person name="Li C."/>
            <person name="Wickell D."/>
            <person name="Kuo L.Y."/>
            <person name="Chen X."/>
            <person name="Nie B."/>
            <person name="Liao X."/>
            <person name="Peng D."/>
            <person name="Ji J."/>
            <person name="Jenkins J."/>
            <person name="Williams M."/>
            <person name="Shu S."/>
            <person name="Plott C."/>
            <person name="Barry K."/>
            <person name="Rajasekar S."/>
            <person name="Grimwood J."/>
            <person name="Han X."/>
            <person name="Sun S."/>
            <person name="Hou Z."/>
            <person name="He W."/>
            <person name="Dai G."/>
            <person name="Sun C."/>
            <person name="Schmutz J."/>
            <person name="Leebens-Mack J.H."/>
            <person name="Li F.W."/>
            <person name="Wang L."/>
        </authorList>
    </citation>
    <scope>NUCLEOTIDE SEQUENCE [LARGE SCALE GENOMIC DNA]</scope>
    <source>
        <strain evidence="2">cv. PW_Plant_1</strain>
    </source>
</reference>
<keyword evidence="2" id="KW-1185">Reference proteome</keyword>
<accession>A0ACC2DJD1</accession>
<organism evidence="1 2">
    <name type="scientific">Diphasiastrum complanatum</name>
    <name type="common">Issler's clubmoss</name>
    <name type="synonym">Lycopodium complanatum</name>
    <dbReference type="NCBI Taxonomy" id="34168"/>
    <lineage>
        <taxon>Eukaryota</taxon>
        <taxon>Viridiplantae</taxon>
        <taxon>Streptophyta</taxon>
        <taxon>Embryophyta</taxon>
        <taxon>Tracheophyta</taxon>
        <taxon>Lycopodiopsida</taxon>
        <taxon>Lycopodiales</taxon>
        <taxon>Lycopodiaceae</taxon>
        <taxon>Lycopodioideae</taxon>
        <taxon>Diphasiastrum</taxon>
    </lineage>
</organism>
<name>A0ACC2DJD1_DIPCM</name>
<dbReference type="Proteomes" id="UP001162992">
    <property type="component" value="Chromosome 6"/>
</dbReference>